<feature type="compositionally biased region" description="Low complexity" evidence="2">
    <location>
        <begin position="773"/>
        <end position="784"/>
    </location>
</feature>
<accession>A0A1Q9EYB8</accession>
<dbReference type="InterPro" id="IPR011010">
    <property type="entry name" value="DNA_brk_join_enz"/>
</dbReference>
<feature type="region of interest" description="Disordered" evidence="2">
    <location>
        <begin position="1"/>
        <end position="75"/>
    </location>
</feature>
<keyword evidence="4" id="KW-1185">Reference proteome</keyword>
<dbReference type="GO" id="GO:0006310">
    <property type="term" value="P:DNA recombination"/>
    <property type="evidence" value="ECO:0007669"/>
    <property type="project" value="UniProtKB-KW"/>
</dbReference>
<organism evidence="3 4">
    <name type="scientific">Symbiodinium microadriaticum</name>
    <name type="common">Dinoflagellate</name>
    <name type="synonym">Zooxanthella microadriatica</name>
    <dbReference type="NCBI Taxonomy" id="2951"/>
    <lineage>
        <taxon>Eukaryota</taxon>
        <taxon>Sar</taxon>
        <taxon>Alveolata</taxon>
        <taxon>Dinophyceae</taxon>
        <taxon>Suessiales</taxon>
        <taxon>Symbiodiniaceae</taxon>
        <taxon>Symbiodinium</taxon>
    </lineage>
</organism>
<reference evidence="3 4" key="1">
    <citation type="submission" date="2016-02" db="EMBL/GenBank/DDBJ databases">
        <title>Genome analysis of coral dinoflagellate symbionts highlights evolutionary adaptations to a symbiotic lifestyle.</title>
        <authorList>
            <person name="Aranda M."/>
            <person name="Li Y."/>
            <person name="Liew Y.J."/>
            <person name="Baumgarten S."/>
            <person name="Simakov O."/>
            <person name="Wilson M."/>
            <person name="Piel J."/>
            <person name="Ashoor H."/>
            <person name="Bougouffa S."/>
            <person name="Bajic V.B."/>
            <person name="Ryu T."/>
            <person name="Ravasi T."/>
            <person name="Bayer T."/>
            <person name="Micklem G."/>
            <person name="Kim H."/>
            <person name="Bhak J."/>
            <person name="Lajeunesse T.C."/>
            <person name="Voolstra C.R."/>
        </authorList>
    </citation>
    <scope>NUCLEOTIDE SEQUENCE [LARGE SCALE GENOMIC DNA]</scope>
    <source>
        <strain evidence="3 4">CCMP2467</strain>
    </source>
</reference>
<sequence>MEPGMLPRPFSWLQPSARSAPRAPSDVRRAFVSRASPTGPAAHVPRLEAFEGAQETPPAASAPSSVAPPPLASSGLPSEHPDYAVGFSPDRALSFRRWAFSLAPRLVAAKTAFSAFFKRTLHLSWSGRPAPADVFLPLPIPHPGAFKPLGRAGQRRRHRVACHVALHAVVVAINFVHNDCSYVPLQLLARPPNPAQARCLRYLRGLLQTFGDVPAEVLPAETGRRMNSLIARLGELSSKLTQLGSLGDPYSPVPVCEVPTCNDSPDLEPYRALDADRLRLSGRANWWPQPFLPPDLAMAHALPSSLDCGRVPVPEEYPRADWESPTECLKLALSWAQLGLLHLEPASEQLPLYSYTRIFNAYKNSSTDRQIGDRRGPNAAEARLPGPSRLLPAGDVLTALSVDARCEALVLSMSDRRDYYHQLSVPWSRSISNRLFPSFCPEEFCGTSAYRLLQDRVSSAYLEGGPLDPSLPPPLPAWPARVQPCFQAVLQGDHIGVELAVASHERLLIGAGLLKDEDRLQGSRPVGPGPCWDALVIDDYFCIARVPRKALLVPGPKLDTPSSRALDAALGAYHTHGLSGSPEKDLRNVSQGKAAGAEITSSEKALSRGHVLVASPASKRLALSDITLEASCLSATSDCFHSCLLGAWTSVAMFRRPVSACFHKAYRLVSSASIDASAPQVVQLPRGVAQELQLVALLAPLAVSDVSARFLPRLFATDSSEKKGAIVSAPVSPSLAQSLWLTSDRKGAYARVATRASTLLKQHDPTFEEEAPDTSGSSPGSGIPSVPRPLAYNFEFLELSLGPPGISCELGRLGVSVGPFVDLRLSSKVGLQRPIVLDWVLFMIDSGRLLGVFLAPPCATSLPSLPSARASSLTSLWGEPAVDYEDRAFKMCLLVLRHARRRGIAALLEVPAASSFQSSPCWIAASGKPGIGHFSLASCAFGDRRLRELVYLTCGLDFGPLAVGCSCTSRHAPARSGSALRGFKRTAGLEVAIGRAFFRALRALRSCTLEADLSTSGLERLAVNDLAEGLPWTVDSAWTWPREVHINILEASVLCRLYKALAIKEGPCRVVALCDSFVALSSLGKGRSSSESLRHAARRSSMICLASGLYPGSLYTPTRLMPADHPTRDNAIPSPIPGLGTSFWTYGRLRSDASRPRLRRWASSWARLTLLLDPSIADLADATAGSTDAHIDFRAFVRTRAFDSTCGFPGEGPFGVFGAGLVLLSLASVGLTPPGLSLLCLGLLLHAPVAAMELPGRTGRDDLRAERRSGVALRAGRPVQRSTQLRRDKLQGLFEHWLLTVGFSFEWFQTRAKGDPDFANEVLICYGQHLFKSGKTYSSYSETLNMFSSVCPSLRRLLQPSWDLAVAWQREEPPEHHTAMPWQIVTAILAVAITYGWIDVAGIVALCWAGLARVGEVLEATRQDLVLPSDTGSTNRYALLTIKEPKTRYRAARHQTARVDQPQMLRIIVLAFGKLDRHDRLWDFSGSTLRARFRKLLWAVRLSPSICPGVRDFDLGSLRAGGATWLMEMTENPDYVRRRGRWVSTKVMEIYVQEVASVTYLPRLPAEVKQYIFDWTGVFSTALQKAEVLRTSASLLSTQVGPLGAALASVGQALLVRRRLAAQLRLHSSLDASLVSESVAVLDGNVLFEVLDDTDETEAQDGELPSLWDFVGDGKAASPEETQLRFRRKLARMGELPGFADPLRQLMQVVPEGSAPSDMDMLIALALVQYATSVSPAAASRKSQKRPTAWSGKPVPSASPGGFRQEAHVSLGAGLAALLQQLPRRILQGTFQICGLYLQSICWDDNSQAWAEGAVMIQILANCLESLQNCEQCEAHRTTMQDDRNTCQHVKDWPTTHFQARAEPCWEPARATHQQVALMADSSGLLTKLWLGTSSPHLNMSLQKGPRHGYRGDVRCWTTANTKKLWTARTAGEVAVLRNRWALRDFCCSLGRTSSCWQGTLTFKRCCTQTRATSSSQWNTQEKEASCWPSPTITRTCCGLRLPGLCAALVWRNATWDHLALCCRGKMPDSTRRSEAFLAGCHRRLHFQDITLQLGVRLTGLPRLRPANLGALVEHYHRTGDALVPMLQLQDALTGINIDGLEICAPAMILAKLLEVERDSLSVRPALTRSRLAALKHFWFSLQREGFAAQALAWENATSPVPGRSGSLPFSDEVPKHWLNLTAASIYRSLHRIDAQVKQWTFVAALRRRVGFKVNVVMPFCARADAEYLPQLESLILQESLPLTEVVDLYIYDICYAFFNVSSSAYSLENEAEVEIDLSSGSERAGSSHSLVALSSSLLRVAKYFRRAFVIPFHEEIPTGEVSPNLHHVAQHYDDLPDFMLFIHVDVYEHVEVPALVSVLNSFALRLWPRELPFLHLGRRHSGPIDASGRVRSEIRSYCRMRAPREGVQRKTAPSIFRGDSVLERYTVRTPSGWYCQWVELAWELLFHHPPQLPEDDYGGYDYGQFVASREAAKARPKAFWQNGWRALCSGSNYRLLLGTKFLSWKDLTAMERTKEEKFTWFGFHKGLEMAFEHLWHVVFQPEAATWLWPSRLRDPSLPLGLKFAMNGFDSTDGLPTIRFRHTGSASTAVFLGLLGFPRVHLAEFVPQGLLDLWQTD</sequence>
<dbReference type="SUPFAM" id="SSF56349">
    <property type="entry name" value="DNA breaking-rejoining enzymes"/>
    <property type="match status" value="1"/>
</dbReference>
<feature type="region of interest" description="Disordered" evidence="2">
    <location>
        <begin position="762"/>
        <end position="784"/>
    </location>
</feature>
<gene>
    <name evidence="3" type="ORF">AK812_SmicGene3707</name>
</gene>
<evidence type="ECO:0000313" key="3">
    <source>
        <dbReference type="EMBL" id="OLQ12375.1"/>
    </source>
</evidence>
<name>A0A1Q9EYB8_SYMMI</name>
<feature type="region of interest" description="Disordered" evidence="2">
    <location>
        <begin position="1739"/>
        <end position="1763"/>
    </location>
</feature>
<dbReference type="EMBL" id="LSRX01000044">
    <property type="protein sequence ID" value="OLQ12375.1"/>
    <property type="molecule type" value="Genomic_DNA"/>
</dbReference>
<evidence type="ECO:0000256" key="2">
    <source>
        <dbReference type="SAM" id="MobiDB-lite"/>
    </source>
</evidence>
<dbReference type="Proteomes" id="UP000186817">
    <property type="component" value="Unassembled WGS sequence"/>
</dbReference>
<dbReference type="GO" id="GO:0003677">
    <property type="term" value="F:DNA binding"/>
    <property type="evidence" value="ECO:0007669"/>
    <property type="project" value="InterPro"/>
</dbReference>
<keyword evidence="1" id="KW-0233">DNA recombination</keyword>
<comment type="caution">
    <text evidence="3">The sequence shown here is derived from an EMBL/GenBank/DDBJ whole genome shotgun (WGS) entry which is preliminary data.</text>
</comment>
<protein>
    <submittedName>
        <fullName evidence="3">Uncharacterized protein</fullName>
    </submittedName>
</protein>
<dbReference type="Gene3D" id="1.10.443.10">
    <property type="entry name" value="Intergrase catalytic core"/>
    <property type="match status" value="1"/>
</dbReference>
<dbReference type="OrthoDB" id="435653at2759"/>
<dbReference type="GO" id="GO:0015074">
    <property type="term" value="P:DNA integration"/>
    <property type="evidence" value="ECO:0007669"/>
    <property type="project" value="InterPro"/>
</dbReference>
<dbReference type="InterPro" id="IPR013762">
    <property type="entry name" value="Integrase-like_cat_sf"/>
</dbReference>
<evidence type="ECO:0000313" key="4">
    <source>
        <dbReference type="Proteomes" id="UP000186817"/>
    </source>
</evidence>
<evidence type="ECO:0000256" key="1">
    <source>
        <dbReference type="ARBA" id="ARBA00023172"/>
    </source>
</evidence>
<proteinExistence type="predicted"/>